<feature type="signal peptide" evidence="1">
    <location>
        <begin position="1"/>
        <end position="20"/>
    </location>
</feature>
<evidence type="ECO:0000256" key="1">
    <source>
        <dbReference type="SAM" id="SignalP"/>
    </source>
</evidence>
<keyword evidence="1" id="KW-0732">Signal</keyword>
<keyword evidence="3" id="KW-1185">Reference proteome</keyword>
<accession>A0A812N2Z1</accession>
<protein>
    <submittedName>
        <fullName evidence="2">Npr1 protein</fullName>
    </submittedName>
</protein>
<dbReference type="SUPFAM" id="SSF52540">
    <property type="entry name" value="P-loop containing nucleoside triphosphate hydrolases"/>
    <property type="match status" value="1"/>
</dbReference>
<evidence type="ECO:0000313" key="2">
    <source>
        <dbReference type="EMBL" id="CAE7299494.1"/>
    </source>
</evidence>
<dbReference type="OrthoDB" id="407404at2759"/>
<dbReference type="Proteomes" id="UP000604046">
    <property type="component" value="Unassembled WGS sequence"/>
</dbReference>
<sequence length="314" mass="35944">MSRFMLWPLLWILPLILCTATSEDGSAPASEPEECELQRLSMLQARSVLSSSPRLPWDDRVFVFGTYHKGGSTMMVNIVERAFKALGADMDVDSCFRGGFLKNITECMRNNVTSIRLFTGFFCPRDLEETKAIQKPRGARTVMEIRDPRDMMVSAYCFAKSGGDYGVQIFPLHAEKIPFPEILTMGPAEGLRVISQQMFGLLDCMNRSQQKVRDDPDVLVVRYEDFARSSRDFDKRVLQMFHFLFEDLVSPAQYRDMWEAVKVEDLNRQEESGNTNITEHTNDDECMRRSTAVLRALPDINAKVRDFQRSLGYA</sequence>
<evidence type="ECO:0000313" key="3">
    <source>
        <dbReference type="Proteomes" id="UP000604046"/>
    </source>
</evidence>
<dbReference type="Gene3D" id="3.40.50.300">
    <property type="entry name" value="P-loop containing nucleotide triphosphate hydrolases"/>
    <property type="match status" value="1"/>
</dbReference>
<gene>
    <name evidence="2" type="primary">Npr1</name>
    <name evidence="2" type="ORF">SNAT2548_LOCUS15762</name>
</gene>
<organism evidence="2 3">
    <name type="scientific">Symbiodinium natans</name>
    <dbReference type="NCBI Taxonomy" id="878477"/>
    <lineage>
        <taxon>Eukaryota</taxon>
        <taxon>Sar</taxon>
        <taxon>Alveolata</taxon>
        <taxon>Dinophyceae</taxon>
        <taxon>Suessiales</taxon>
        <taxon>Symbiodiniaceae</taxon>
        <taxon>Symbiodinium</taxon>
    </lineage>
</organism>
<name>A0A812N2Z1_9DINO</name>
<dbReference type="InterPro" id="IPR027417">
    <property type="entry name" value="P-loop_NTPase"/>
</dbReference>
<dbReference type="AlphaFoldDB" id="A0A812N2Z1"/>
<comment type="caution">
    <text evidence="2">The sequence shown here is derived from an EMBL/GenBank/DDBJ whole genome shotgun (WGS) entry which is preliminary data.</text>
</comment>
<feature type="chain" id="PRO_5032931339" evidence="1">
    <location>
        <begin position="21"/>
        <end position="314"/>
    </location>
</feature>
<proteinExistence type="predicted"/>
<reference evidence="2" key="1">
    <citation type="submission" date="2021-02" db="EMBL/GenBank/DDBJ databases">
        <authorList>
            <person name="Dougan E. K."/>
            <person name="Rhodes N."/>
            <person name="Thang M."/>
            <person name="Chan C."/>
        </authorList>
    </citation>
    <scope>NUCLEOTIDE SEQUENCE</scope>
</reference>
<dbReference type="EMBL" id="CAJNDS010002057">
    <property type="protein sequence ID" value="CAE7299494.1"/>
    <property type="molecule type" value="Genomic_DNA"/>
</dbReference>